<protein>
    <submittedName>
        <fullName evidence="2">Uncharacterized protein</fullName>
    </submittedName>
</protein>
<keyword evidence="1" id="KW-1133">Transmembrane helix</keyword>
<organism evidence="2">
    <name type="scientific">Podoviridae sp. ctXSp1</name>
    <dbReference type="NCBI Taxonomy" id="2825256"/>
    <lineage>
        <taxon>Viruses</taxon>
        <taxon>Duplodnaviria</taxon>
        <taxon>Heunggongvirae</taxon>
        <taxon>Uroviricota</taxon>
        <taxon>Caudoviricetes</taxon>
    </lineage>
</organism>
<keyword evidence="1" id="KW-0812">Transmembrane</keyword>
<reference evidence="2" key="1">
    <citation type="journal article" date="2021" name="Proc. Natl. Acad. Sci. U.S.A.">
        <title>A Catalog of Tens of Thousands of Viruses from Human Metagenomes Reveals Hidden Associations with Chronic Diseases.</title>
        <authorList>
            <person name="Tisza M.J."/>
            <person name="Buck C.B."/>
        </authorList>
    </citation>
    <scope>NUCLEOTIDE SEQUENCE</scope>
    <source>
        <strain evidence="2">CtXSp1</strain>
    </source>
</reference>
<sequence>MIHIDTGLIVAVLTIATALLALFRWLYRQFKSLDDLLSDWRGEPERPGVPRRPGVLERLDNIERKVNSAAFNSQSNHGTSAYDAHTEMLLEILEEIKKGNDDA</sequence>
<evidence type="ECO:0000313" key="2">
    <source>
        <dbReference type="EMBL" id="DAE11890.1"/>
    </source>
</evidence>
<accession>A0A8S5PYC1</accession>
<dbReference type="EMBL" id="BK015539">
    <property type="protein sequence ID" value="DAE11890.1"/>
    <property type="molecule type" value="Genomic_DNA"/>
</dbReference>
<evidence type="ECO:0000256" key="1">
    <source>
        <dbReference type="SAM" id="Phobius"/>
    </source>
</evidence>
<proteinExistence type="predicted"/>
<feature type="transmembrane region" description="Helical" evidence="1">
    <location>
        <begin position="6"/>
        <end position="27"/>
    </location>
</feature>
<keyword evidence="1" id="KW-0472">Membrane</keyword>
<name>A0A8S5PYC1_9CAUD</name>